<feature type="compositionally biased region" description="Gly residues" evidence="1">
    <location>
        <begin position="52"/>
        <end position="63"/>
    </location>
</feature>
<evidence type="ECO:0000313" key="3">
    <source>
        <dbReference type="EMBL" id="MFC6714137.1"/>
    </source>
</evidence>
<reference evidence="4" key="1">
    <citation type="journal article" date="2019" name="Int. J. Syst. Evol. Microbiol.">
        <title>The Global Catalogue of Microorganisms (GCM) 10K type strain sequencing project: providing services to taxonomists for standard genome sequencing and annotation.</title>
        <authorList>
            <consortium name="The Broad Institute Genomics Platform"/>
            <consortium name="The Broad Institute Genome Sequencing Center for Infectious Disease"/>
            <person name="Wu L."/>
            <person name="Ma J."/>
        </authorList>
    </citation>
    <scope>NUCLEOTIDE SEQUENCE [LARGE SCALE GENOMIC DNA]</scope>
    <source>
        <strain evidence="4">NBRC 106593</strain>
    </source>
</reference>
<dbReference type="PROSITE" id="PS51257">
    <property type="entry name" value="PROKAR_LIPOPROTEIN"/>
    <property type="match status" value="1"/>
</dbReference>
<feature type="chain" id="PRO_5047029500" evidence="2">
    <location>
        <begin position="40"/>
        <end position="304"/>
    </location>
</feature>
<feature type="compositionally biased region" description="Low complexity" evidence="1">
    <location>
        <begin position="35"/>
        <end position="51"/>
    </location>
</feature>
<dbReference type="RefSeq" id="WP_377822403.1">
    <property type="nucleotide sequence ID" value="NZ_JBHSWJ010000002.1"/>
</dbReference>
<feature type="signal peptide" evidence="2">
    <location>
        <begin position="1"/>
        <end position="39"/>
    </location>
</feature>
<organism evidence="3 4">
    <name type="scientific">Branchiibius cervicis</name>
    <dbReference type="NCBI Taxonomy" id="908252"/>
    <lineage>
        <taxon>Bacteria</taxon>
        <taxon>Bacillati</taxon>
        <taxon>Actinomycetota</taxon>
        <taxon>Actinomycetes</taxon>
        <taxon>Micrococcales</taxon>
        <taxon>Dermacoccaceae</taxon>
        <taxon>Branchiibius</taxon>
    </lineage>
</organism>
<dbReference type="EMBL" id="JBHSWJ010000002">
    <property type="protein sequence ID" value="MFC6714137.1"/>
    <property type="molecule type" value="Genomic_DNA"/>
</dbReference>
<accession>A0ABW2ASN3</accession>
<name>A0ABW2ASN3_9MICO</name>
<proteinExistence type="predicted"/>
<dbReference type="Proteomes" id="UP001596356">
    <property type="component" value="Unassembled WGS sequence"/>
</dbReference>
<keyword evidence="4" id="KW-1185">Reference proteome</keyword>
<evidence type="ECO:0000313" key="4">
    <source>
        <dbReference type="Proteomes" id="UP001596356"/>
    </source>
</evidence>
<feature type="region of interest" description="Disordered" evidence="1">
    <location>
        <begin position="280"/>
        <end position="304"/>
    </location>
</feature>
<sequence length="304" mass="28319">MVRIQHIRRADRVASVVGAALLAVVVAGCGSGTSGAANAAGTPTGNATERAGGPGGARGGNPGVSGVIAAVSGNSLTATNSQGSTNKITWTSSTRISSQSTGAAGDVVAGTCVSVRQQFSGGMGNRPSGAPTGGAMPSGGVTPTGGPSGSQPSYTVPSSVTATSVTILPAGDCTTSTASGPASPSATSASGIGRGMGGFGGLTGVVSSISGSGFVFKTTGNTAKPVTVTTSSSTTYIKQATASSAVIAAGKCVEARGTTSTSALAATSITISESVNGECTSQAGGFGGGSPNGAAGSGASGNAS</sequence>
<evidence type="ECO:0000256" key="2">
    <source>
        <dbReference type="SAM" id="SignalP"/>
    </source>
</evidence>
<feature type="region of interest" description="Disordered" evidence="1">
    <location>
        <begin position="35"/>
        <end position="64"/>
    </location>
</feature>
<protein>
    <submittedName>
        <fullName evidence="3">DUF5666 domain-containing protein</fullName>
    </submittedName>
</protein>
<keyword evidence="2" id="KW-0732">Signal</keyword>
<gene>
    <name evidence="3" type="ORF">ACFQBT_10070</name>
</gene>
<comment type="caution">
    <text evidence="3">The sequence shown here is derived from an EMBL/GenBank/DDBJ whole genome shotgun (WGS) entry which is preliminary data.</text>
</comment>
<evidence type="ECO:0000256" key="1">
    <source>
        <dbReference type="SAM" id="MobiDB-lite"/>
    </source>
</evidence>
<feature type="compositionally biased region" description="Gly residues" evidence="1">
    <location>
        <begin position="284"/>
        <end position="304"/>
    </location>
</feature>
<feature type="region of interest" description="Disordered" evidence="1">
    <location>
        <begin position="119"/>
        <end position="157"/>
    </location>
</feature>